<evidence type="ECO:0000313" key="2">
    <source>
        <dbReference type="Proteomes" id="UP000010366"/>
    </source>
</evidence>
<accession>K9UGG0</accession>
<dbReference type="EMBL" id="CP003600">
    <property type="protein sequence ID" value="AFY93521.1"/>
    <property type="molecule type" value="Genomic_DNA"/>
</dbReference>
<dbReference type="Proteomes" id="UP000010366">
    <property type="component" value="Chromosome"/>
</dbReference>
<gene>
    <name evidence="1" type="ORF">Cha6605_2464</name>
</gene>
<dbReference type="AlphaFoldDB" id="K9UGG0"/>
<dbReference type="RefSeq" id="WP_015159669.1">
    <property type="nucleotide sequence ID" value="NC_019697.1"/>
</dbReference>
<reference evidence="1 2" key="1">
    <citation type="submission" date="2012-05" db="EMBL/GenBank/DDBJ databases">
        <title>Finished chromosome of genome of Chamaesiphon sp. PCC 6605.</title>
        <authorList>
            <consortium name="US DOE Joint Genome Institute"/>
            <person name="Gugger M."/>
            <person name="Coursin T."/>
            <person name="Rippka R."/>
            <person name="Tandeau De Marsac N."/>
            <person name="Huntemann M."/>
            <person name="Wei C.-L."/>
            <person name="Han J."/>
            <person name="Detter J.C."/>
            <person name="Han C."/>
            <person name="Tapia R."/>
            <person name="Chen A."/>
            <person name="Kyrpides N."/>
            <person name="Mavromatis K."/>
            <person name="Markowitz V."/>
            <person name="Szeto E."/>
            <person name="Ivanova N."/>
            <person name="Pagani I."/>
            <person name="Pati A."/>
            <person name="Goodwin L."/>
            <person name="Nordberg H.P."/>
            <person name="Cantor M.N."/>
            <person name="Hua S.X."/>
            <person name="Woyke T."/>
            <person name="Kerfeld C.A."/>
        </authorList>
    </citation>
    <scope>NUCLEOTIDE SEQUENCE [LARGE SCALE GENOMIC DNA]</scope>
    <source>
        <strain evidence="2">ATCC 27169 / PCC 6605</strain>
    </source>
</reference>
<name>K9UGG0_CHAP6</name>
<dbReference type="HOGENOM" id="CLU_3267577_0_0_3"/>
<protein>
    <submittedName>
        <fullName evidence="1">Uncharacterized protein</fullName>
    </submittedName>
</protein>
<proteinExistence type="predicted"/>
<organism evidence="1 2">
    <name type="scientific">Chamaesiphon minutus (strain ATCC 27169 / PCC 6605)</name>
    <dbReference type="NCBI Taxonomy" id="1173020"/>
    <lineage>
        <taxon>Bacteria</taxon>
        <taxon>Bacillati</taxon>
        <taxon>Cyanobacteriota</taxon>
        <taxon>Cyanophyceae</taxon>
        <taxon>Gomontiellales</taxon>
        <taxon>Chamaesiphonaceae</taxon>
        <taxon>Chamaesiphon</taxon>
    </lineage>
</organism>
<dbReference type="KEGG" id="cmp:Cha6605_2464"/>
<evidence type="ECO:0000313" key="1">
    <source>
        <dbReference type="EMBL" id="AFY93521.1"/>
    </source>
</evidence>
<keyword evidence="2" id="KW-1185">Reference proteome</keyword>
<dbReference type="STRING" id="1173020.Cha6605_2464"/>
<sequence>MRIASSPAVNTQPLLLDVSNTTLTVTSAQFDRKRIRNTSIA</sequence>